<gene>
    <name evidence="2" type="ordered locus">Clole_3719</name>
</gene>
<evidence type="ECO:0008006" key="4">
    <source>
        <dbReference type="Google" id="ProtNLM"/>
    </source>
</evidence>
<name>F2JHQ8_CELLD</name>
<dbReference type="HOGENOM" id="CLU_2272353_0_0_9"/>
<organism evidence="2 3">
    <name type="scientific">Cellulosilyticum lentocellum (strain ATCC 49066 / DSM 5427 / NCIMB 11756 / RHM5)</name>
    <name type="common">Clostridium lentocellum</name>
    <dbReference type="NCBI Taxonomy" id="642492"/>
    <lineage>
        <taxon>Bacteria</taxon>
        <taxon>Bacillati</taxon>
        <taxon>Bacillota</taxon>
        <taxon>Clostridia</taxon>
        <taxon>Lachnospirales</taxon>
        <taxon>Cellulosilyticaceae</taxon>
        <taxon>Cellulosilyticum</taxon>
    </lineage>
</organism>
<dbReference type="InterPro" id="IPR010310">
    <property type="entry name" value="T7SS_ESAT-6-like"/>
</dbReference>
<dbReference type="AlphaFoldDB" id="F2JHQ8"/>
<dbReference type="KEGG" id="cle:Clole_3719"/>
<dbReference type="Proteomes" id="UP000008467">
    <property type="component" value="Chromosome"/>
</dbReference>
<dbReference type="Gene3D" id="1.10.287.1060">
    <property type="entry name" value="ESAT-6-like"/>
    <property type="match status" value="1"/>
</dbReference>
<dbReference type="EMBL" id="CP002582">
    <property type="protein sequence ID" value="ADZ85400.1"/>
    <property type="molecule type" value="Genomic_DNA"/>
</dbReference>
<sequence length="102" mass="11444">MSNIKSTIDSICYEITNQAQTINSKVNSVNSVWDGNSNDAFNEAHKENVQYAREANRKLESIKSLAQSLDSSIAAADRDRAEKRAREATERAREAATRARRK</sequence>
<evidence type="ECO:0000313" key="2">
    <source>
        <dbReference type="EMBL" id="ADZ85400.1"/>
    </source>
</evidence>
<keyword evidence="3" id="KW-1185">Reference proteome</keyword>
<dbReference type="RefSeq" id="WP_013658676.1">
    <property type="nucleotide sequence ID" value="NC_015275.1"/>
</dbReference>
<dbReference type="SUPFAM" id="SSF140453">
    <property type="entry name" value="EsxAB dimer-like"/>
    <property type="match status" value="1"/>
</dbReference>
<dbReference type="InterPro" id="IPR036689">
    <property type="entry name" value="ESAT-6-like_sf"/>
</dbReference>
<proteinExistence type="predicted"/>
<dbReference type="Pfam" id="PF06013">
    <property type="entry name" value="WXG100"/>
    <property type="match status" value="1"/>
</dbReference>
<protein>
    <recommendedName>
        <fullName evidence="4">ESAT-6-like protein</fullName>
    </recommendedName>
</protein>
<evidence type="ECO:0000256" key="1">
    <source>
        <dbReference type="SAM" id="MobiDB-lite"/>
    </source>
</evidence>
<feature type="region of interest" description="Disordered" evidence="1">
    <location>
        <begin position="73"/>
        <end position="102"/>
    </location>
</feature>
<dbReference type="STRING" id="642492.Clole_3719"/>
<accession>F2JHQ8</accession>
<evidence type="ECO:0000313" key="3">
    <source>
        <dbReference type="Proteomes" id="UP000008467"/>
    </source>
</evidence>
<feature type="compositionally biased region" description="Basic and acidic residues" evidence="1">
    <location>
        <begin position="76"/>
        <end position="102"/>
    </location>
</feature>
<reference evidence="2 3" key="1">
    <citation type="journal article" date="2011" name="J. Bacteriol.">
        <title>Complete genome sequence of the cellulose-degrading bacterium Cellulosilyticum lentocellum.</title>
        <authorList>
            <consortium name="US DOE Joint Genome Institute"/>
            <person name="Miller D.A."/>
            <person name="Suen G."/>
            <person name="Bruce D."/>
            <person name="Copeland A."/>
            <person name="Cheng J.F."/>
            <person name="Detter C."/>
            <person name="Goodwin L.A."/>
            <person name="Han C.S."/>
            <person name="Hauser L.J."/>
            <person name="Land M.L."/>
            <person name="Lapidus A."/>
            <person name="Lucas S."/>
            <person name="Meincke L."/>
            <person name="Pitluck S."/>
            <person name="Tapia R."/>
            <person name="Teshima H."/>
            <person name="Woyke T."/>
            <person name="Fox B.G."/>
            <person name="Angert E.R."/>
            <person name="Currie C.R."/>
        </authorList>
    </citation>
    <scope>NUCLEOTIDE SEQUENCE [LARGE SCALE GENOMIC DNA]</scope>
    <source>
        <strain evidence="3">ATCC 49066 / DSM 5427 / NCIMB 11756 / RHM5</strain>
    </source>
</reference>